<evidence type="ECO:0000313" key="2">
    <source>
        <dbReference type="Proteomes" id="UP000475862"/>
    </source>
</evidence>
<evidence type="ECO:0008006" key="3">
    <source>
        <dbReference type="Google" id="ProtNLM"/>
    </source>
</evidence>
<sequence>MENELIMSTMLSEKGEILKVVNDFKFGCHKNFSNGDIRWRCTNKNCRAFLRIDAEDKIKVSATITDISERPSKLFHTQLKEENVPTLTITDVTYIKNNMHYARRTSYPQLPNNINEVHSILNRIEIKTIDNEQFLFSCQSNLCFFSEISVFYVDGTFDYCTKFFCQLFAIHGLHNDKQTLSYFEVFKAINHEITKINPTFTPKIIYVDFEKAINNAINRIWPTTLIRARRLRPLAVVGVMNCGRGKGWLDRFCWFFFIVGFLRLVRSVRNTCMCGKVFAHYVPRWSPIRVLVAAAVAYS</sequence>
<dbReference type="Gene3D" id="2.20.25.240">
    <property type="match status" value="1"/>
</dbReference>
<evidence type="ECO:0000313" key="1">
    <source>
        <dbReference type="EMBL" id="KAE9522957.1"/>
    </source>
</evidence>
<gene>
    <name evidence="1" type="ORF">AGLY_016588</name>
</gene>
<name>A0A6G0SZ75_APHGL</name>
<accession>A0A6G0SZ75</accession>
<protein>
    <recommendedName>
        <fullName evidence="3">MULE transposase domain-containing protein</fullName>
    </recommendedName>
</protein>
<dbReference type="Proteomes" id="UP000475862">
    <property type="component" value="Unassembled WGS sequence"/>
</dbReference>
<dbReference type="EMBL" id="VYZN01000468">
    <property type="protein sequence ID" value="KAE9522957.1"/>
    <property type="molecule type" value="Genomic_DNA"/>
</dbReference>
<reference evidence="1 2" key="1">
    <citation type="submission" date="2019-08" db="EMBL/GenBank/DDBJ databases">
        <title>The genome of the soybean aphid Biotype 1, its phylome, world population structure and adaptation to the North American continent.</title>
        <authorList>
            <person name="Giordano R."/>
            <person name="Donthu R.K."/>
            <person name="Hernandez A.G."/>
            <person name="Wright C.L."/>
            <person name="Zimin A.V."/>
        </authorList>
    </citation>
    <scope>NUCLEOTIDE SEQUENCE [LARGE SCALE GENOMIC DNA]</scope>
    <source>
        <tissue evidence="1">Whole aphids</tissue>
    </source>
</reference>
<proteinExistence type="predicted"/>
<dbReference type="OrthoDB" id="6608722at2759"/>
<keyword evidence="2" id="KW-1185">Reference proteome</keyword>
<comment type="caution">
    <text evidence="1">The sequence shown here is derived from an EMBL/GenBank/DDBJ whole genome shotgun (WGS) entry which is preliminary data.</text>
</comment>
<organism evidence="1 2">
    <name type="scientific">Aphis glycines</name>
    <name type="common">Soybean aphid</name>
    <dbReference type="NCBI Taxonomy" id="307491"/>
    <lineage>
        <taxon>Eukaryota</taxon>
        <taxon>Metazoa</taxon>
        <taxon>Ecdysozoa</taxon>
        <taxon>Arthropoda</taxon>
        <taxon>Hexapoda</taxon>
        <taxon>Insecta</taxon>
        <taxon>Pterygota</taxon>
        <taxon>Neoptera</taxon>
        <taxon>Paraneoptera</taxon>
        <taxon>Hemiptera</taxon>
        <taxon>Sternorrhyncha</taxon>
        <taxon>Aphidomorpha</taxon>
        <taxon>Aphidoidea</taxon>
        <taxon>Aphididae</taxon>
        <taxon>Aphidini</taxon>
        <taxon>Aphis</taxon>
        <taxon>Aphis</taxon>
    </lineage>
</organism>
<dbReference type="AlphaFoldDB" id="A0A6G0SZ75"/>